<dbReference type="AlphaFoldDB" id="A0A1E3VHI8"/>
<keyword evidence="2" id="KW-0238">DNA-binding</keyword>
<keyword evidence="5" id="KW-1185">Reference proteome</keyword>
<keyword evidence="3" id="KW-0804">Transcription</keyword>
<dbReference type="RefSeq" id="WP_069456833.1">
    <property type="nucleotide sequence ID" value="NZ_CP034911.1"/>
</dbReference>
<dbReference type="GO" id="GO:0003677">
    <property type="term" value="F:DNA binding"/>
    <property type="evidence" value="ECO:0007669"/>
    <property type="project" value="UniProtKB-KW"/>
</dbReference>
<dbReference type="EMBL" id="LYBW01000037">
    <property type="protein sequence ID" value="ODR92907.1"/>
    <property type="molecule type" value="Genomic_DNA"/>
</dbReference>
<dbReference type="PANTHER" id="PTHR44846">
    <property type="entry name" value="MANNOSYL-D-GLYCERATE TRANSPORT/METABOLISM SYSTEM REPRESSOR MNGR-RELATED"/>
    <property type="match status" value="1"/>
</dbReference>
<dbReference type="CDD" id="cd07377">
    <property type="entry name" value="WHTH_GntR"/>
    <property type="match status" value="1"/>
</dbReference>
<reference evidence="5" key="1">
    <citation type="submission" date="2016-05" db="EMBL/GenBank/DDBJ databases">
        <authorList>
            <person name="Li Y."/>
        </authorList>
    </citation>
    <scope>NUCLEOTIDE SEQUENCE [LARGE SCALE GENOMIC DNA]</scope>
    <source>
        <strain evidence="5">YIC4027</strain>
    </source>
</reference>
<dbReference type="Gene3D" id="3.40.1410.10">
    <property type="entry name" value="Chorismate lyase-like"/>
    <property type="match status" value="1"/>
</dbReference>
<dbReference type="Pfam" id="PF00392">
    <property type="entry name" value="GntR"/>
    <property type="match status" value="1"/>
</dbReference>
<dbReference type="PROSITE" id="PS50949">
    <property type="entry name" value="HTH_GNTR"/>
    <property type="match status" value="1"/>
</dbReference>
<proteinExistence type="predicted"/>
<comment type="caution">
    <text evidence="4">The sequence shown here is derived from an EMBL/GenBank/DDBJ whole genome shotgun (WGS) entry which is preliminary data.</text>
</comment>
<evidence type="ECO:0000256" key="2">
    <source>
        <dbReference type="ARBA" id="ARBA00023125"/>
    </source>
</evidence>
<dbReference type="STRING" id="1752398.A8M32_02490"/>
<gene>
    <name evidence="4" type="ORF">A8M32_02490</name>
</gene>
<dbReference type="SUPFAM" id="SSF64288">
    <property type="entry name" value="Chorismate lyase-like"/>
    <property type="match status" value="1"/>
</dbReference>
<evidence type="ECO:0000313" key="5">
    <source>
        <dbReference type="Proteomes" id="UP000094342"/>
    </source>
</evidence>
<dbReference type="GO" id="GO:0045892">
    <property type="term" value="P:negative regulation of DNA-templated transcription"/>
    <property type="evidence" value="ECO:0007669"/>
    <property type="project" value="TreeGrafter"/>
</dbReference>
<dbReference type="SUPFAM" id="SSF46785">
    <property type="entry name" value="Winged helix' DNA-binding domain"/>
    <property type="match status" value="1"/>
</dbReference>
<dbReference type="PANTHER" id="PTHR44846:SF1">
    <property type="entry name" value="MANNOSYL-D-GLYCERATE TRANSPORT_METABOLISM SYSTEM REPRESSOR MNGR-RELATED"/>
    <property type="match status" value="1"/>
</dbReference>
<dbReference type="InterPro" id="IPR011663">
    <property type="entry name" value="UTRA"/>
</dbReference>
<dbReference type="SMART" id="SM00345">
    <property type="entry name" value="HTH_GNTR"/>
    <property type="match status" value="1"/>
</dbReference>
<dbReference type="PRINTS" id="PR00035">
    <property type="entry name" value="HTHGNTR"/>
</dbReference>
<dbReference type="GO" id="GO:0003700">
    <property type="term" value="F:DNA-binding transcription factor activity"/>
    <property type="evidence" value="ECO:0007669"/>
    <property type="project" value="InterPro"/>
</dbReference>
<dbReference type="InterPro" id="IPR028978">
    <property type="entry name" value="Chorismate_lyase_/UTRA_dom_sf"/>
</dbReference>
<dbReference type="InterPro" id="IPR000524">
    <property type="entry name" value="Tscrpt_reg_HTH_GntR"/>
</dbReference>
<dbReference type="Gene3D" id="1.10.10.10">
    <property type="entry name" value="Winged helix-like DNA-binding domain superfamily/Winged helix DNA-binding domain"/>
    <property type="match status" value="1"/>
</dbReference>
<evidence type="ECO:0000256" key="1">
    <source>
        <dbReference type="ARBA" id="ARBA00023015"/>
    </source>
</evidence>
<keyword evidence="1" id="KW-0805">Transcription regulation</keyword>
<evidence type="ECO:0000313" key="4">
    <source>
        <dbReference type="EMBL" id="ODR92907.1"/>
    </source>
</evidence>
<sequence>MKEILALVLPYSDIDDGRAGPLYHRLRLSLESAIQSGKLRAGDVLYPERDLAAYANVSRVTVRKAIDLLVRDGLLMRRQGSGTFVVHSTPVEQKTTKPISVTEGIFWRGASSKAEWIERRRSLPSPQEMMALGLRADEEVARFTRLQIADGRPLAVERTSVPAFLIPDPLCVTDSVYAALAGARPVRAVQRIFAQPIRMPDAGLLNASEGAAGLVTERVAFLSTDRAVELTRTNFRDDADGFVSEFAIRNSDIQ</sequence>
<evidence type="ECO:0000256" key="3">
    <source>
        <dbReference type="ARBA" id="ARBA00023163"/>
    </source>
</evidence>
<dbReference type="Pfam" id="PF07702">
    <property type="entry name" value="UTRA"/>
    <property type="match status" value="1"/>
</dbReference>
<name>A0A1E3VHI8_9HYPH</name>
<dbReference type="Proteomes" id="UP000094342">
    <property type="component" value="Unassembled WGS sequence"/>
</dbReference>
<accession>A0A1E3VHI8</accession>
<dbReference type="SMART" id="SM00866">
    <property type="entry name" value="UTRA"/>
    <property type="match status" value="1"/>
</dbReference>
<dbReference type="OrthoDB" id="7173258at2"/>
<organism evidence="4 5">
    <name type="scientific">Sinorhizobium alkalisoli</name>
    <dbReference type="NCBI Taxonomy" id="1752398"/>
    <lineage>
        <taxon>Bacteria</taxon>
        <taxon>Pseudomonadati</taxon>
        <taxon>Pseudomonadota</taxon>
        <taxon>Alphaproteobacteria</taxon>
        <taxon>Hyphomicrobiales</taxon>
        <taxon>Rhizobiaceae</taxon>
        <taxon>Sinorhizobium/Ensifer group</taxon>
        <taxon>Sinorhizobium</taxon>
    </lineage>
</organism>
<protein>
    <submittedName>
        <fullName evidence="4">Uncharacterized protein</fullName>
    </submittedName>
</protein>
<dbReference type="InterPro" id="IPR050679">
    <property type="entry name" value="Bact_HTH_transcr_reg"/>
</dbReference>
<dbReference type="InterPro" id="IPR036388">
    <property type="entry name" value="WH-like_DNA-bd_sf"/>
</dbReference>
<dbReference type="InterPro" id="IPR036390">
    <property type="entry name" value="WH_DNA-bd_sf"/>
</dbReference>